<dbReference type="HOGENOM" id="CLU_000604_8_10_4"/>
<dbReference type="Pfam" id="PF02687">
    <property type="entry name" value="FtsX"/>
    <property type="match status" value="1"/>
</dbReference>
<accession>G8QNL6</accession>
<dbReference type="eggNOG" id="COG0577">
    <property type="taxonomic scope" value="Bacteria"/>
</dbReference>
<evidence type="ECO:0000313" key="9">
    <source>
        <dbReference type="EMBL" id="AEV25861.1"/>
    </source>
</evidence>
<keyword evidence="5 6" id="KW-0472">Membrane</keyword>
<evidence type="ECO:0000256" key="1">
    <source>
        <dbReference type="ARBA" id="ARBA00004651"/>
    </source>
</evidence>
<name>G8QNL6_AZOOP</name>
<evidence type="ECO:0000256" key="6">
    <source>
        <dbReference type="SAM" id="Phobius"/>
    </source>
</evidence>
<dbReference type="InterPro" id="IPR051125">
    <property type="entry name" value="ABC-4/HrtB_transporter"/>
</dbReference>
<dbReference type="PANTHER" id="PTHR43738:SF3">
    <property type="entry name" value="ABC TRANSPORTER PERMEASE"/>
    <property type="match status" value="1"/>
</dbReference>
<dbReference type="Proteomes" id="UP000005633">
    <property type="component" value="Chromosome"/>
</dbReference>
<feature type="transmembrane region" description="Helical" evidence="6">
    <location>
        <begin position="340"/>
        <end position="368"/>
    </location>
</feature>
<dbReference type="InterPro" id="IPR003838">
    <property type="entry name" value="ABC3_permease_C"/>
</dbReference>
<keyword evidence="9" id="KW-0449">Lipoprotein</keyword>
<evidence type="ECO:0000259" key="8">
    <source>
        <dbReference type="Pfam" id="PF12704"/>
    </source>
</evidence>
<feature type="domain" description="ABC3 transporter permease C-terminal" evidence="7">
    <location>
        <begin position="262"/>
        <end position="378"/>
    </location>
</feature>
<dbReference type="EMBL" id="CP003153">
    <property type="protein sequence ID" value="AEV25861.1"/>
    <property type="molecule type" value="Genomic_DNA"/>
</dbReference>
<dbReference type="RefSeq" id="WP_014236562.1">
    <property type="nucleotide sequence ID" value="NC_016616.1"/>
</dbReference>
<keyword evidence="4 6" id="KW-1133">Transmembrane helix</keyword>
<evidence type="ECO:0000313" key="10">
    <source>
        <dbReference type="Proteomes" id="UP000005633"/>
    </source>
</evidence>
<dbReference type="GO" id="GO:0005886">
    <property type="term" value="C:plasma membrane"/>
    <property type="evidence" value="ECO:0007669"/>
    <property type="project" value="UniProtKB-SubCell"/>
</dbReference>
<evidence type="ECO:0000259" key="7">
    <source>
        <dbReference type="Pfam" id="PF02687"/>
    </source>
</evidence>
<proteinExistence type="predicted"/>
<dbReference type="STRING" id="640081.Dsui_1466"/>
<dbReference type="KEGG" id="dsu:Dsui_1466"/>
<dbReference type="Pfam" id="PF12704">
    <property type="entry name" value="MacB_PCD"/>
    <property type="match status" value="1"/>
</dbReference>
<keyword evidence="3 6" id="KW-0812">Transmembrane</keyword>
<evidence type="ECO:0000256" key="4">
    <source>
        <dbReference type="ARBA" id="ARBA00022989"/>
    </source>
</evidence>
<protein>
    <submittedName>
        <fullName evidence="9">ABC-type transport system, involved in lipoprotein release, permease component</fullName>
    </submittedName>
</protein>
<sequence length="386" mass="42198">MLFILLNLVLRNAFRHKLRTLLTLVGLMVAVLSFGLLSTVVDAWYAGAEGASNARLVTRNSISLVFPLPLTYKQKIRQIDGVKAITTANWFGGIYKEPKNFFPQFAVDPNYLELYPEYLLSDDERTAFARDRKGAVVGRKLAAQYGFKVGDVVQLKGTIFPGTWEFVIRGIYTGRDAKTDVAQMLFHWDYLNEVAKVRYPRRQNQVGVYVVTIDDPGRAAELSRLIDAEFRNSAAETLTETEKAFQLSFVSMTEAIVVAIRIVSYVVIAIILAVMANTMAMTVRERTSEYATLKALGFGPGFVQGLIFGESVAIAAIGGGLGIALTFPAAAAFAQAMGTLFPIFFVSGTTVLLQAACALGVGLIAAWFPSRRAARIPIVEGLRSVA</sequence>
<evidence type="ECO:0000256" key="3">
    <source>
        <dbReference type="ARBA" id="ARBA00022692"/>
    </source>
</evidence>
<reference evidence="9 10" key="1">
    <citation type="journal article" date="2012" name="J. Bacteriol.">
        <title>Complete genome sequence of the anaerobic perchlorate-reducing bacterium Azospira suillum strain PS.</title>
        <authorList>
            <person name="Byrne-Bailey K.G."/>
            <person name="Coates J.D."/>
        </authorList>
    </citation>
    <scope>NUCLEOTIDE SEQUENCE [LARGE SCALE GENOMIC DNA]</scope>
    <source>
        <strain evidence="10">ATCC BAA-33 / DSM 13638 / PS</strain>
    </source>
</reference>
<dbReference type="AlphaFoldDB" id="G8QNL6"/>
<comment type="subcellular location">
    <subcellularLocation>
        <location evidence="1">Cell membrane</location>
        <topology evidence="1">Multi-pass membrane protein</topology>
    </subcellularLocation>
</comment>
<dbReference type="InterPro" id="IPR025857">
    <property type="entry name" value="MacB_PCD"/>
</dbReference>
<dbReference type="PANTHER" id="PTHR43738">
    <property type="entry name" value="ABC TRANSPORTER, MEMBRANE PROTEIN"/>
    <property type="match status" value="1"/>
</dbReference>
<feature type="transmembrane region" description="Helical" evidence="6">
    <location>
        <begin position="21"/>
        <end position="45"/>
    </location>
</feature>
<gene>
    <name evidence="9" type="ordered locus">Dsui_1466</name>
</gene>
<keyword evidence="2" id="KW-1003">Cell membrane</keyword>
<evidence type="ECO:0000256" key="5">
    <source>
        <dbReference type="ARBA" id="ARBA00023136"/>
    </source>
</evidence>
<feature type="transmembrane region" description="Helical" evidence="6">
    <location>
        <begin position="255"/>
        <end position="276"/>
    </location>
</feature>
<evidence type="ECO:0000256" key="2">
    <source>
        <dbReference type="ARBA" id="ARBA00022475"/>
    </source>
</evidence>
<feature type="domain" description="MacB-like periplasmic core" evidence="8">
    <location>
        <begin position="20"/>
        <end position="225"/>
    </location>
</feature>
<organism evidence="9 10">
    <name type="scientific">Azospira oryzae (strain ATCC BAA-33 / DSM 13638 / PS)</name>
    <name type="common">Dechlorosoma suillum</name>
    <dbReference type="NCBI Taxonomy" id="640081"/>
    <lineage>
        <taxon>Bacteria</taxon>
        <taxon>Pseudomonadati</taxon>
        <taxon>Pseudomonadota</taxon>
        <taxon>Betaproteobacteria</taxon>
        <taxon>Rhodocyclales</taxon>
        <taxon>Rhodocyclaceae</taxon>
        <taxon>Azospira</taxon>
    </lineage>
</organism>
<feature type="transmembrane region" description="Helical" evidence="6">
    <location>
        <begin position="312"/>
        <end position="334"/>
    </location>
</feature>